<keyword evidence="10" id="KW-1133">Transmembrane helix</keyword>
<dbReference type="InterPro" id="IPR038887">
    <property type="entry name" value="Nus1/NgBR"/>
</dbReference>
<dbReference type="Gene3D" id="3.40.1180.10">
    <property type="entry name" value="Decaprenyl diphosphate synthase-like"/>
    <property type="match status" value="1"/>
</dbReference>
<evidence type="ECO:0000256" key="12">
    <source>
        <dbReference type="ARBA" id="ARBA00047353"/>
    </source>
</evidence>
<keyword evidence="7" id="KW-0812">Transmembrane</keyword>
<evidence type="ECO:0000256" key="10">
    <source>
        <dbReference type="ARBA" id="ARBA00022989"/>
    </source>
</evidence>
<dbReference type="EC" id="2.5.1.87" evidence="5"/>
<dbReference type="InterPro" id="IPR036424">
    <property type="entry name" value="UPP_synth-like_sf"/>
</dbReference>
<sequence>MDFRNEMQRAASLAAQTGSIGLLLLWHILHLFVSIWFFVWGLIYVLESYLISAGILKSYKSLNLGKLQYLAIVVESEDADETSKVTDLLQWLEAIGVKHVCLYDTEGVLKKSKEVILKKLKNAIAFEEAYQDESLVDQKCMSLEFCSFSDGKEAITKAANLLFVKYLKLANLAGDHEEQIFTEPHMDDALKVVGGRGPDPDLLLVYGPARCHLGFPAWRIRYTEIVHMGQLKSMRYGSLIKAIYKFTTVRQNYGKQFCCPVVAVNSVNDTAFGRS</sequence>
<evidence type="ECO:0000256" key="1">
    <source>
        <dbReference type="ARBA" id="ARBA00001946"/>
    </source>
</evidence>
<evidence type="ECO:0000256" key="2">
    <source>
        <dbReference type="ARBA" id="ARBA00004586"/>
    </source>
</evidence>
<dbReference type="EMBL" id="JBEDUW010000002">
    <property type="protein sequence ID" value="KAK9942439.1"/>
    <property type="molecule type" value="Genomic_DNA"/>
</dbReference>
<evidence type="ECO:0000256" key="11">
    <source>
        <dbReference type="ARBA" id="ARBA00023136"/>
    </source>
</evidence>
<evidence type="ECO:0000256" key="4">
    <source>
        <dbReference type="ARBA" id="ARBA00005432"/>
    </source>
</evidence>
<gene>
    <name evidence="13" type="ORF">M0R45_008106</name>
</gene>
<accession>A0AAW1Y0Q8</accession>
<dbReference type="GO" id="GO:0005789">
    <property type="term" value="C:endoplasmic reticulum membrane"/>
    <property type="evidence" value="ECO:0007669"/>
    <property type="project" value="UniProtKB-SubCell"/>
</dbReference>
<evidence type="ECO:0000313" key="14">
    <source>
        <dbReference type="Proteomes" id="UP001457282"/>
    </source>
</evidence>
<proteinExistence type="inferred from homology"/>
<keyword evidence="9" id="KW-0460">Magnesium</keyword>
<reference evidence="13 14" key="1">
    <citation type="journal article" date="2023" name="G3 (Bethesda)">
        <title>A chromosome-length genome assembly and annotation of blackberry (Rubus argutus, cv. 'Hillquist').</title>
        <authorList>
            <person name="Bruna T."/>
            <person name="Aryal R."/>
            <person name="Dudchenko O."/>
            <person name="Sargent D.J."/>
            <person name="Mead D."/>
            <person name="Buti M."/>
            <person name="Cavallini A."/>
            <person name="Hytonen T."/>
            <person name="Andres J."/>
            <person name="Pham M."/>
            <person name="Weisz D."/>
            <person name="Mascagni F."/>
            <person name="Usai G."/>
            <person name="Natali L."/>
            <person name="Bassil N."/>
            <person name="Fernandez G.E."/>
            <person name="Lomsadze A."/>
            <person name="Armour M."/>
            <person name="Olukolu B."/>
            <person name="Poorten T."/>
            <person name="Britton C."/>
            <person name="Davik J."/>
            <person name="Ashrafi H."/>
            <person name="Aiden E.L."/>
            <person name="Borodovsky M."/>
            <person name="Worthington M."/>
        </authorList>
    </citation>
    <scope>NUCLEOTIDE SEQUENCE [LARGE SCALE GENOMIC DNA]</scope>
    <source>
        <strain evidence="13">PI 553951</strain>
    </source>
</reference>
<dbReference type="GO" id="GO:0045547">
    <property type="term" value="F:ditrans,polycis-polyprenyl diphosphate synthase [(2E,6E)-farnesyl diphosphate specific] activity"/>
    <property type="evidence" value="ECO:0007669"/>
    <property type="project" value="UniProtKB-EC"/>
</dbReference>
<evidence type="ECO:0000256" key="9">
    <source>
        <dbReference type="ARBA" id="ARBA00022842"/>
    </source>
</evidence>
<comment type="caution">
    <text evidence="13">The sequence shown here is derived from an EMBL/GenBank/DDBJ whole genome shotgun (WGS) entry which is preliminary data.</text>
</comment>
<protein>
    <recommendedName>
        <fullName evidence="5">ditrans,polycis-polyprenyl diphosphate synthase [(2E,6E)-farnesyldiphosphate specific]</fullName>
        <ecNumber evidence="5">2.5.1.87</ecNumber>
    </recommendedName>
</protein>
<dbReference type="SUPFAM" id="SSF64005">
    <property type="entry name" value="Undecaprenyl diphosphate synthase"/>
    <property type="match status" value="1"/>
</dbReference>
<keyword evidence="14" id="KW-1185">Reference proteome</keyword>
<evidence type="ECO:0000256" key="3">
    <source>
        <dbReference type="ARBA" id="ARBA00004922"/>
    </source>
</evidence>
<evidence type="ECO:0000313" key="13">
    <source>
        <dbReference type="EMBL" id="KAK9942439.1"/>
    </source>
</evidence>
<evidence type="ECO:0000256" key="7">
    <source>
        <dbReference type="ARBA" id="ARBA00022692"/>
    </source>
</evidence>
<comment type="subcellular location">
    <subcellularLocation>
        <location evidence="2">Endoplasmic reticulum membrane</location>
    </subcellularLocation>
</comment>
<dbReference type="PANTHER" id="PTHR21528">
    <property type="entry name" value="DEHYDRODOLICHYL DIPHOSPHATE SYNTHASE COMPLEX SUBUNIT NUS1"/>
    <property type="match status" value="1"/>
</dbReference>
<dbReference type="PANTHER" id="PTHR21528:SF0">
    <property type="entry name" value="DEHYDRODOLICHYL DIPHOSPHATE SYNTHASE COMPLEX SUBUNIT NUS1"/>
    <property type="match status" value="1"/>
</dbReference>
<organism evidence="13 14">
    <name type="scientific">Rubus argutus</name>
    <name type="common">Southern blackberry</name>
    <dbReference type="NCBI Taxonomy" id="59490"/>
    <lineage>
        <taxon>Eukaryota</taxon>
        <taxon>Viridiplantae</taxon>
        <taxon>Streptophyta</taxon>
        <taxon>Embryophyta</taxon>
        <taxon>Tracheophyta</taxon>
        <taxon>Spermatophyta</taxon>
        <taxon>Magnoliopsida</taxon>
        <taxon>eudicotyledons</taxon>
        <taxon>Gunneridae</taxon>
        <taxon>Pentapetalae</taxon>
        <taxon>rosids</taxon>
        <taxon>fabids</taxon>
        <taxon>Rosales</taxon>
        <taxon>Rosaceae</taxon>
        <taxon>Rosoideae</taxon>
        <taxon>Rosoideae incertae sedis</taxon>
        <taxon>Rubus</taxon>
    </lineage>
</organism>
<dbReference type="Proteomes" id="UP001457282">
    <property type="component" value="Unassembled WGS sequence"/>
</dbReference>
<comment type="cofactor">
    <cofactor evidence="1">
        <name>Mg(2+)</name>
        <dbReference type="ChEBI" id="CHEBI:18420"/>
    </cofactor>
</comment>
<dbReference type="GO" id="GO:1904423">
    <property type="term" value="C:dehydrodolichyl diphosphate synthase complex"/>
    <property type="evidence" value="ECO:0007669"/>
    <property type="project" value="InterPro"/>
</dbReference>
<evidence type="ECO:0000256" key="6">
    <source>
        <dbReference type="ARBA" id="ARBA00022679"/>
    </source>
</evidence>
<comment type="catalytic activity">
    <reaction evidence="12">
        <text>n isopentenyl diphosphate + (2E,6E)-farnesyl diphosphate = a di-trans,poly-cis-polyprenyl diphosphate + n diphosphate</text>
        <dbReference type="Rhea" id="RHEA:53008"/>
        <dbReference type="Rhea" id="RHEA-COMP:19494"/>
        <dbReference type="ChEBI" id="CHEBI:33019"/>
        <dbReference type="ChEBI" id="CHEBI:128769"/>
        <dbReference type="ChEBI" id="CHEBI:136960"/>
        <dbReference type="ChEBI" id="CHEBI:175763"/>
        <dbReference type="EC" id="2.5.1.87"/>
    </reaction>
</comment>
<comment type="similarity">
    <text evidence="4">Belongs to the UPP synthase family.</text>
</comment>
<evidence type="ECO:0000256" key="5">
    <source>
        <dbReference type="ARBA" id="ARBA00012596"/>
    </source>
</evidence>
<keyword evidence="11" id="KW-0472">Membrane</keyword>
<name>A0AAW1Y0Q8_RUBAR</name>
<keyword evidence="6" id="KW-0808">Transferase</keyword>
<evidence type="ECO:0000256" key="8">
    <source>
        <dbReference type="ARBA" id="ARBA00022824"/>
    </source>
</evidence>
<keyword evidence="8" id="KW-0256">Endoplasmic reticulum</keyword>
<dbReference type="AlphaFoldDB" id="A0AAW1Y0Q8"/>
<comment type="pathway">
    <text evidence="3">Protein modification; protein glycosylation.</text>
</comment>